<protein>
    <submittedName>
        <fullName evidence="1">ClbS/DfsB family four-helix bundle protein</fullName>
    </submittedName>
</protein>
<dbReference type="Proteomes" id="UP001348149">
    <property type="component" value="Unassembled WGS sequence"/>
</dbReference>
<evidence type="ECO:0000313" key="2">
    <source>
        <dbReference type="Proteomes" id="UP001348149"/>
    </source>
</evidence>
<dbReference type="Pfam" id="PF08020">
    <property type="entry name" value="DUF1706"/>
    <property type="match status" value="1"/>
</dbReference>
<dbReference type="EMBL" id="JAYLLH010000006">
    <property type="protein sequence ID" value="MEC3860904.1"/>
    <property type="molecule type" value="Genomic_DNA"/>
</dbReference>
<evidence type="ECO:0000313" key="1">
    <source>
        <dbReference type="EMBL" id="MEC3860904.1"/>
    </source>
</evidence>
<dbReference type="InterPro" id="IPR012550">
    <property type="entry name" value="DUF1706"/>
</dbReference>
<dbReference type="PANTHER" id="PTHR40658:SF4">
    <property type="entry name" value="HYPOTHETICAL CYTOSOLIC PROTEIN"/>
    <property type="match status" value="1"/>
</dbReference>
<dbReference type="InterPro" id="IPR034660">
    <property type="entry name" value="DinB/YfiT-like"/>
</dbReference>
<dbReference type="Gene3D" id="1.20.120.450">
    <property type="entry name" value="dinb family like domain"/>
    <property type="match status" value="1"/>
</dbReference>
<name>A0ABU6HGL8_9RHOB</name>
<dbReference type="PANTHER" id="PTHR40658">
    <property type="match status" value="1"/>
</dbReference>
<keyword evidence="2" id="KW-1185">Reference proteome</keyword>
<organism evidence="1 2">
    <name type="scientific">Mesobacterium hydrothermale</name>
    <dbReference type="NCBI Taxonomy" id="3111907"/>
    <lineage>
        <taxon>Bacteria</taxon>
        <taxon>Pseudomonadati</taxon>
        <taxon>Pseudomonadota</taxon>
        <taxon>Alphaproteobacteria</taxon>
        <taxon>Rhodobacterales</taxon>
        <taxon>Roseobacteraceae</taxon>
        <taxon>Mesobacterium</taxon>
    </lineage>
</organism>
<proteinExistence type="predicted"/>
<dbReference type="RefSeq" id="WP_326296540.1">
    <property type="nucleotide sequence ID" value="NZ_JAYLLH010000006.1"/>
</dbReference>
<dbReference type="SUPFAM" id="SSF109854">
    <property type="entry name" value="DinB/YfiT-like putative metalloenzymes"/>
    <property type="match status" value="1"/>
</dbReference>
<gene>
    <name evidence="1" type="ORF">VK792_06380</name>
</gene>
<sequence>MISLIRGFAMPAATNKSDLLTITEKEFAKLQALLDTVPADAWLAPDPEAEGTTLKDIVGHRAAWIDLFLGWYLQGQTGTPVPMPAPGYKWNELKRFNADLRREQAALGWTEVRAALTGSHARLIAFLSDLDDDALYGVPMRGGGNAWTTGRWAEAAGPSHYRSAAKYIRARLKALKSGALSV</sequence>
<accession>A0ABU6HGL8</accession>
<reference evidence="1 2" key="1">
    <citation type="submission" date="2024-01" db="EMBL/GenBank/DDBJ databases">
        <title>Mesobacterium rodlantinim sp. nov., isolated from shallow sea hydrothermal systems off Kueishantao Island.</title>
        <authorList>
            <person name="Su Z."/>
            <person name="Tang K."/>
        </authorList>
    </citation>
    <scope>NUCLEOTIDE SEQUENCE [LARGE SCALE GENOMIC DNA]</scope>
    <source>
        <strain evidence="1 2">TK19101</strain>
    </source>
</reference>
<comment type="caution">
    <text evidence="1">The sequence shown here is derived from an EMBL/GenBank/DDBJ whole genome shotgun (WGS) entry which is preliminary data.</text>
</comment>